<gene>
    <name evidence="3" type="ORF">CSUB01_08546</name>
</gene>
<comment type="caution">
    <text evidence="3">The sequence shown here is derived from an EMBL/GenBank/DDBJ whole genome shotgun (WGS) entry which is preliminary data.</text>
</comment>
<feature type="region of interest" description="Disordered" evidence="1">
    <location>
        <begin position="1"/>
        <end position="30"/>
    </location>
</feature>
<feature type="transmembrane region" description="Helical" evidence="2">
    <location>
        <begin position="44"/>
        <end position="65"/>
    </location>
</feature>
<dbReference type="HOGENOM" id="CLU_936945_0_0_1"/>
<reference evidence="4" key="1">
    <citation type="journal article" date="2014" name="Genome Announc.">
        <title>Draft genome sequence of Colletotrichum sublineola, a destructive pathogen of cultivated sorghum.</title>
        <authorList>
            <person name="Baroncelli R."/>
            <person name="Sanz-Martin J.M."/>
            <person name="Rech G.E."/>
            <person name="Sukno S.A."/>
            <person name="Thon M.R."/>
        </authorList>
    </citation>
    <scope>NUCLEOTIDE SEQUENCE [LARGE SCALE GENOMIC DNA]</scope>
    <source>
        <strain evidence="4">TX430BB</strain>
    </source>
</reference>
<keyword evidence="2" id="KW-0472">Membrane</keyword>
<dbReference type="Gene3D" id="1.10.1280.10">
    <property type="entry name" value="Di-copper center containing domain from catechol oxidase"/>
    <property type="match status" value="2"/>
</dbReference>
<keyword evidence="2" id="KW-1133">Transmembrane helix</keyword>
<keyword evidence="2" id="KW-0812">Transmembrane</keyword>
<dbReference type="OrthoDB" id="6132182at2759"/>
<evidence type="ECO:0000313" key="3">
    <source>
        <dbReference type="EMBL" id="KDN64771.1"/>
    </source>
</evidence>
<feature type="compositionally biased region" description="Polar residues" evidence="1">
    <location>
        <begin position="81"/>
        <end position="99"/>
    </location>
</feature>
<evidence type="ECO:0000313" key="4">
    <source>
        <dbReference type="Proteomes" id="UP000027238"/>
    </source>
</evidence>
<evidence type="ECO:0000256" key="2">
    <source>
        <dbReference type="SAM" id="Phobius"/>
    </source>
</evidence>
<dbReference type="eggNOG" id="ENOG502QRET">
    <property type="taxonomic scope" value="Eukaryota"/>
</dbReference>
<dbReference type="Proteomes" id="UP000027238">
    <property type="component" value="Unassembled WGS sequence"/>
</dbReference>
<keyword evidence="4" id="KW-1185">Reference proteome</keyword>
<feature type="region of interest" description="Disordered" evidence="1">
    <location>
        <begin position="81"/>
        <end position="102"/>
    </location>
</feature>
<dbReference type="SUPFAM" id="SSF48056">
    <property type="entry name" value="Di-copper centre-containing domain"/>
    <property type="match status" value="1"/>
</dbReference>
<protein>
    <submittedName>
        <fullName evidence="3">Uncharacterized protein</fullName>
    </submittedName>
</protein>
<sequence length="297" mass="33119">MNGKYQFLSSADPELSNSHTSSDDDNLHSIPSTEQRWKRFGRRFGISFALFVSLLATFAIGRHVGYEDASANYQRLQTQSSSSLPSDWKSESSGSSQQHRCQDPYFRKEWRSLSKKEKQDYLEAAKCLAHTPSILTGNGTIHDDFAYVHMRHAHSGKPRFASSREFRVDMKCIYERSARTLEHCQSPVFSNVTGFGGNGNSSAPLGVGEGHCVTDGPFADLRPLYYESQTQPHCLSRGFTDFPGKNVNPEAVEKCLGQKNYDAFFLAVEKGPHDMAPDGIRGEFYSFAAPSGKQAFT</sequence>
<dbReference type="EMBL" id="JMSE01001097">
    <property type="protein sequence ID" value="KDN64771.1"/>
    <property type="molecule type" value="Genomic_DNA"/>
</dbReference>
<name>A0A066XGA4_COLSU</name>
<accession>A0A066XGA4</accession>
<dbReference type="InterPro" id="IPR008922">
    <property type="entry name" value="Di-copper_centre_dom_sf"/>
</dbReference>
<evidence type="ECO:0000256" key="1">
    <source>
        <dbReference type="SAM" id="MobiDB-lite"/>
    </source>
</evidence>
<proteinExistence type="predicted"/>
<dbReference type="AlphaFoldDB" id="A0A066XGA4"/>
<organism evidence="3 4">
    <name type="scientific">Colletotrichum sublineola</name>
    <name type="common">Sorghum anthracnose fungus</name>
    <dbReference type="NCBI Taxonomy" id="1173701"/>
    <lineage>
        <taxon>Eukaryota</taxon>
        <taxon>Fungi</taxon>
        <taxon>Dikarya</taxon>
        <taxon>Ascomycota</taxon>
        <taxon>Pezizomycotina</taxon>
        <taxon>Sordariomycetes</taxon>
        <taxon>Hypocreomycetidae</taxon>
        <taxon>Glomerellales</taxon>
        <taxon>Glomerellaceae</taxon>
        <taxon>Colletotrichum</taxon>
        <taxon>Colletotrichum graminicola species complex</taxon>
    </lineage>
</organism>